<evidence type="ECO:0000313" key="3">
    <source>
        <dbReference type="Proteomes" id="UP000324726"/>
    </source>
</evidence>
<dbReference type="RefSeq" id="WP_070759225.1">
    <property type="nucleotide sequence ID" value="NZ_CP136640.1"/>
</dbReference>
<feature type="transmembrane region" description="Helical" evidence="1">
    <location>
        <begin position="70"/>
        <end position="88"/>
    </location>
</feature>
<comment type="caution">
    <text evidence="2">The sequence shown here is derived from an EMBL/GenBank/DDBJ whole genome shotgun (WGS) entry which is preliminary data.</text>
</comment>
<keyword evidence="1" id="KW-0472">Membrane</keyword>
<reference evidence="2 3" key="1">
    <citation type="submission" date="2019-08" db="EMBL/GenBank/DDBJ databases">
        <title>Draft genome of C. urealyticum strain VH4248.</title>
        <authorList>
            <person name="Navas J."/>
        </authorList>
    </citation>
    <scope>NUCLEOTIDE SEQUENCE [LARGE SCALE GENOMIC DNA]</scope>
    <source>
        <strain evidence="2 3">VH4248</strain>
    </source>
</reference>
<evidence type="ECO:0000313" key="2">
    <source>
        <dbReference type="EMBL" id="TYR19587.1"/>
    </source>
</evidence>
<dbReference type="EMBL" id="VSZI01000001">
    <property type="protein sequence ID" value="TYR19587.1"/>
    <property type="molecule type" value="Genomic_DNA"/>
</dbReference>
<accession>A0A5D4FTW9</accession>
<dbReference type="Proteomes" id="UP000324726">
    <property type="component" value="Unassembled WGS sequence"/>
</dbReference>
<feature type="transmembrane region" description="Helical" evidence="1">
    <location>
        <begin position="28"/>
        <end position="49"/>
    </location>
</feature>
<dbReference type="Pfam" id="PF03334">
    <property type="entry name" value="PhaG_MnhG_YufB"/>
    <property type="match status" value="1"/>
</dbReference>
<dbReference type="GO" id="GO:0015297">
    <property type="term" value="F:antiporter activity"/>
    <property type="evidence" value="ECO:0007669"/>
    <property type="project" value="InterPro"/>
</dbReference>
<proteinExistence type="predicted"/>
<protein>
    <submittedName>
        <fullName evidence="2">Na+/H+ antiporter subunit G</fullName>
    </submittedName>
</protein>
<keyword evidence="1" id="KW-0812">Transmembrane</keyword>
<sequence>MAVSTAATAASTNELLLAASEQVEYQEPSWFAVVLIGILAITGSVFVLVSARAMYLAPDALSQLNMTGPAMGVGIPLLICANLVFHFATEGFVLGYLIRACVAITAFLVISSVGSFFMGRALHATHWDHTVPLSGGTRQPDAK</sequence>
<gene>
    <name evidence="2" type="ORF">FYJ87_00745</name>
</gene>
<dbReference type="InterPro" id="IPR005133">
    <property type="entry name" value="PhaG_MnhG_YufB"/>
</dbReference>
<keyword evidence="1" id="KW-1133">Transmembrane helix</keyword>
<organism evidence="2 3">
    <name type="scientific">Corynebacterium urealyticum</name>
    <dbReference type="NCBI Taxonomy" id="43771"/>
    <lineage>
        <taxon>Bacteria</taxon>
        <taxon>Bacillati</taxon>
        <taxon>Actinomycetota</taxon>
        <taxon>Actinomycetes</taxon>
        <taxon>Mycobacteriales</taxon>
        <taxon>Corynebacteriaceae</taxon>
        <taxon>Corynebacterium</taxon>
    </lineage>
</organism>
<evidence type="ECO:0000256" key="1">
    <source>
        <dbReference type="SAM" id="Phobius"/>
    </source>
</evidence>
<dbReference type="NCBIfam" id="NF009319">
    <property type="entry name" value="PRK12674.2-4"/>
    <property type="match status" value="1"/>
</dbReference>
<dbReference type="AlphaFoldDB" id="A0A5D4FTW9"/>
<name>A0A5D4FTW9_9CORY</name>
<dbReference type="GO" id="GO:0098662">
    <property type="term" value="P:inorganic cation transmembrane transport"/>
    <property type="evidence" value="ECO:0007669"/>
    <property type="project" value="InterPro"/>
</dbReference>
<feature type="transmembrane region" description="Helical" evidence="1">
    <location>
        <begin position="94"/>
        <end position="117"/>
    </location>
</feature>